<feature type="region of interest" description="Disordered" evidence="5">
    <location>
        <begin position="201"/>
        <end position="314"/>
    </location>
</feature>
<dbReference type="Pfam" id="PF08447">
    <property type="entry name" value="PAS_3"/>
    <property type="match status" value="1"/>
</dbReference>
<dbReference type="SMART" id="SM00091">
    <property type="entry name" value="PAS"/>
    <property type="match status" value="1"/>
</dbReference>
<dbReference type="SUPFAM" id="SSF55785">
    <property type="entry name" value="PYP-like sensor domain (PAS domain)"/>
    <property type="match status" value="1"/>
</dbReference>
<dbReference type="CDD" id="cd00202">
    <property type="entry name" value="ZnF_GATA"/>
    <property type="match status" value="1"/>
</dbReference>
<evidence type="ECO:0000256" key="5">
    <source>
        <dbReference type="SAM" id="MobiDB-lite"/>
    </source>
</evidence>
<evidence type="ECO:0000259" key="6">
    <source>
        <dbReference type="PROSITE" id="PS50112"/>
    </source>
</evidence>
<dbReference type="Pfam" id="PF00320">
    <property type="entry name" value="GATA"/>
    <property type="match status" value="1"/>
</dbReference>
<feature type="compositionally biased region" description="Polar residues" evidence="5">
    <location>
        <begin position="218"/>
        <end position="237"/>
    </location>
</feature>
<dbReference type="InterPro" id="IPR000014">
    <property type="entry name" value="PAS"/>
</dbReference>
<reference evidence="8 9" key="1">
    <citation type="submission" date="2023-04" db="EMBL/GenBank/DDBJ databases">
        <title>Genome of Basidiobolus ranarum AG-B5.</title>
        <authorList>
            <person name="Stajich J.E."/>
            <person name="Carter-House D."/>
            <person name="Gryganskyi A."/>
        </authorList>
    </citation>
    <scope>NUCLEOTIDE SEQUENCE [LARGE SCALE GENOMIC DNA]</scope>
    <source>
        <strain evidence="8 9">AG-B5</strain>
    </source>
</reference>
<dbReference type="Gene3D" id="3.30.50.10">
    <property type="entry name" value="Erythroid Transcription Factor GATA-1, subunit A"/>
    <property type="match status" value="1"/>
</dbReference>
<dbReference type="CDD" id="cd00130">
    <property type="entry name" value="PAS"/>
    <property type="match status" value="1"/>
</dbReference>
<organism evidence="8 9">
    <name type="scientific">Basidiobolus ranarum</name>
    <dbReference type="NCBI Taxonomy" id="34480"/>
    <lineage>
        <taxon>Eukaryota</taxon>
        <taxon>Fungi</taxon>
        <taxon>Fungi incertae sedis</taxon>
        <taxon>Zoopagomycota</taxon>
        <taxon>Entomophthoromycotina</taxon>
        <taxon>Basidiobolomycetes</taxon>
        <taxon>Basidiobolales</taxon>
        <taxon>Basidiobolaceae</taxon>
        <taxon>Basidiobolus</taxon>
    </lineage>
</organism>
<keyword evidence="1" id="KW-0479">Metal-binding</keyword>
<dbReference type="InterPro" id="IPR051140">
    <property type="entry name" value="GATA_TF"/>
</dbReference>
<dbReference type="InterPro" id="IPR035965">
    <property type="entry name" value="PAS-like_dom_sf"/>
</dbReference>
<feature type="compositionally biased region" description="Polar residues" evidence="5">
    <location>
        <begin position="258"/>
        <end position="267"/>
    </location>
</feature>
<keyword evidence="2 4" id="KW-0863">Zinc-finger</keyword>
<dbReference type="SMART" id="SM00401">
    <property type="entry name" value="ZnF_GATA"/>
    <property type="match status" value="1"/>
</dbReference>
<comment type="caution">
    <text evidence="8">The sequence shown here is derived from an EMBL/GenBank/DDBJ whole genome shotgun (WGS) entry which is preliminary data.</text>
</comment>
<feature type="compositionally biased region" description="Polar residues" evidence="5">
    <location>
        <begin position="26"/>
        <end position="51"/>
    </location>
</feature>
<feature type="region of interest" description="Disordered" evidence="5">
    <location>
        <begin position="1"/>
        <end position="51"/>
    </location>
</feature>
<dbReference type="PROSITE" id="PS00344">
    <property type="entry name" value="GATA_ZN_FINGER_1"/>
    <property type="match status" value="1"/>
</dbReference>
<feature type="domain" description="GATA-type" evidence="7">
    <location>
        <begin position="291"/>
        <end position="336"/>
    </location>
</feature>
<dbReference type="Proteomes" id="UP001479436">
    <property type="component" value="Unassembled WGS sequence"/>
</dbReference>
<dbReference type="SUPFAM" id="SSF57716">
    <property type="entry name" value="Glucocorticoid receptor-like (DNA-binding domain)"/>
    <property type="match status" value="1"/>
</dbReference>
<dbReference type="NCBIfam" id="TIGR00229">
    <property type="entry name" value="sensory_box"/>
    <property type="match status" value="1"/>
</dbReference>
<dbReference type="Gene3D" id="3.30.450.20">
    <property type="entry name" value="PAS domain"/>
    <property type="match status" value="1"/>
</dbReference>
<feature type="domain" description="PAS" evidence="6">
    <location>
        <begin position="61"/>
        <end position="116"/>
    </location>
</feature>
<dbReference type="InterPro" id="IPR013655">
    <property type="entry name" value="PAS_fold_3"/>
</dbReference>
<dbReference type="EMBL" id="JASJQH010006989">
    <property type="protein sequence ID" value="KAK9721175.1"/>
    <property type="molecule type" value="Genomic_DNA"/>
</dbReference>
<keyword evidence="3" id="KW-0862">Zinc</keyword>
<dbReference type="InterPro" id="IPR013088">
    <property type="entry name" value="Znf_NHR/GATA"/>
</dbReference>
<keyword evidence="9" id="KW-1185">Reference proteome</keyword>
<evidence type="ECO:0000313" key="8">
    <source>
        <dbReference type="EMBL" id="KAK9721175.1"/>
    </source>
</evidence>
<evidence type="ECO:0000256" key="3">
    <source>
        <dbReference type="ARBA" id="ARBA00022833"/>
    </source>
</evidence>
<sequence>MSDPFGYLCDSDPNSTVRETQETRDTSLTPHVNNKASNLTTPKKRTSTQPTSTFLTEFTKRKNWPQKIICGLKDIYYVITNSSKFIFCSPSCQELTGYSPAELVGRNISDFIHVDDIDPFIRDLNCGALKKSFSLFYRFRKKDDKFVMLEVQCRPYFVDDSINPTCFFCNARQYPSKASSLLDTFLELKVENEFLRRRLKEHGHITDESSTPSTSSTGEDYSNIDPTTPADSQSLSYTVKKCDPSQRSSIDLRGGSVENPSRNSESESGVDEDTLTKLRKKKKLKTDEEQEQQERACTECGTTKSPEWRRGSQGPKTLCNACGLRWAKKSKHKQHS</sequence>
<name>A0ABR2W5V5_9FUNG</name>
<gene>
    <name evidence="8" type="ORF">K7432_003647</name>
</gene>
<dbReference type="PANTHER" id="PTHR45658:SF18">
    <property type="entry name" value="PROTEIN GAT2"/>
    <property type="match status" value="1"/>
</dbReference>
<evidence type="ECO:0000313" key="9">
    <source>
        <dbReference type="Proteomes" id="UP001479436"/>
    </source>
</evidence>
<protein>
    <submittedName>
        <fullName evidence="8">Uncharacterized protein</fullName>
    </submittedName>
</protein>
<accession>A0ABR2W5V5</accession>
<dbReference type="PROSITE" id="PS50114">
    <property type="entry name" value="GATA_ZN_FINGER_2"/>
    <property type="match status" value="1"/>
</dbReference>
<dbReference type="InterPro" id="IPR000679">
    <property type="entry name" value="Znf_GATA"/>
</dbReference>
<proteinExistence type="predicted"/>
<evidence type="ECO:0000259" key="7">
    <source>
        <dbReference type="PROSITE" id="PS50114"/>
    </source>
</evidence>
<evidence type="ECO:0000256" key="1">
    <source>
        <dbReference type="ARBA" id="ARBA00022723"/>
    </source>
</evidence>
<evidence type="ECO:0000256" key="2">
    <source>
        <dbReference type="ARBA" id="ARBA00022771"/>
    </source>
</evidence>
<dbReference type="PROSITE" id="PS50112">
    <property type="entry name" value="PAS"/>
    <property type="match status" value="1"/>
</dbReference>
<evidence type="ECO:0000256" key="4">
    <source>
        <dbReference type="PROSITE-ProRule" id="PRU00094"/>
    </source>
</evidence>
<dbReference type="PANTHER" id="PTHR45658">
    <property type="entry name" value="GATA TRANSCRIPTION FACTOR"/>
    <property type="match status" value="1"/>
</dbReference>